<dbReference type="PANTHER" id="PTHR39598:SF1">
    <property type="entry name" value="AUSTINOID BIOSYNTHESIS CLUSTERS PROTEIN F-RELATED"/>
    <property type="match status" value="1"/>
</dbReference>
<proteinExistence type="predicted"/>
<organism evidence="1 2">
    <name type="scientific">Cladophialophora chaetospira</name>
    <dbReference type="NCBI Taxonomy" id="386627"/>
    <lineage>
        <taxon>Eukaryota</taxon>
        <taxon>Fungi</taxon>
        <taxon>Dikarya</taxon>
        <taxon>Ascomycota</taxon>
        <taxon>Pezizomycotina</taxon>
        <taxon>Eurotiomycetes</taxon>
        <taxon>Chaetothyriomycetidae</taxon>
        <taxon>Chaetothyriales</taxon>
        <taxon>Herpotrichiellaceae</taxon>
        <taxon>Cladophialophora</taxon>
    </lineage>
</organism>
<dbReference type="Gene3D" id="3.10.450.50">
    <property type="match status" value="1"/>
</dbReference>
<dbReference type="Proteomes" id="UP001172673">
    <property type="component" value="Unassembled WGS sequence"/>
</dbReference>
<evidence type="ECO:0008006" key="3">
    <source>
        <dbReference type="Google" id="ProtNLM"/>
    </source>
</evidence>
<dbReference type="AlphaFoldDB" id="A0AA38X3C6"/>
<dbReference type="SUPFAM" id="SSF54427">
    <property type="entry name" value="NTF2-like"/>
    <property type="match status" value="1"/>
</dbReference>
<reference evidence="1" key="1">
    <citation type="submission" date="2022-10" db="EMBL/GenBank/DDBJ databases">
        <title>Culturing micro-colonial fungi from biological soil crusts in the Mojave desert and describing Neophaeococcomyces mojavensis, and introducing the new genera and species Taxawa tesnikishii.</title>
        <authorList>
            <person name="Kurbessoian T."/>
            <person name="Stajich J.E."/>
        </authorList>
    </citation>
    <scope>NUCLEOTIDE SEQUENCE</scope>
    <source>
        <strain evidence="1">TK_41</strain>
    </source>
</reference>
<keyword evidence="2" id="KW-1185">Reference proteome</keyword>
<comment type="caution">
    <text evidence="1">The sequence shown here is derived from an EMBL/GenBank/DDBJ whole genome shotgun (WGS) entry which is preliminary data.</text>
</comment>
<dbReference type="InterPro" id="IPR032710">
    <property type="entry name" value="NTF2-like_dom_sf"/>
</dbReference>
<gene>
    <name evidence="1" type="ORF">H2200_009784</name>
</gene>
<dbReference type="EMBL" id="JAPDRK010000015">
    <property type="protein sequence ID" value="KAJ9605935.1"/>
    <property type="molecule type" value="Genomic_DNA"/>
</dbReference>
<protein>
    <recommendedName>
        <fullName evidence="3">SnoaL-like domain-containing protein</fullName>
    </recommendedName>
</protein>
<dbReference type="PANTHER" id="PTHR39598">
    <property type="entry name" value="AUSTINOL SYNTHESIS PROTEIN F-RELATED"/>
    <property type="match status" value="1"/>
</dbReference>
<accession>A0AA38X3C6</accession>
<sequence length="167" mass="19275">MTSKAEIQANTIQRFIDGWRQYTPEAFLATWSSDCTQQTLPFASGIPLRTRQHVEHLFPILMTVMTEFELTIHNIVHDVAQGQSVIYALTKAQLPFGPYRNEHALFLWLNDSRTEIVKIEEMFDALVMKEVLPKLDQYISRQREDMAEARKTSAEGQEPVVATFMNQ</sequence>
<dbReference type="InterPro" id="IPR050977">
    <property type="entry name" value="Fungal_Meroterpenoid_Isomerase"/>
</dbReference>
<evidence type="ECO:0000313" key="1">
    <source>
        <dbReference type="EMBL" id="KAJ9605935.1"/>
    </source>
</evidence>
<name>A0AA38X3C6_9EURO</name>
<evidence type="ECO:0000313" key="2">
    <source>
        <dbReference type="Proteomes" id="UP001172673"/>
    </source>
</evidence>